<dbReference type="InterPro" id="IPR031745">
    <property type="entry name" value="Vps53_C"/>
</dbReference>
<evidence type="ECO:0000256" key="6">
    <source>
        <dbReference type="ARBA" id="ARBA00023034"/>
    </source>
</evidence>
<keyword evidence="8" id="KW-0175">Coiled coil</keyword>
<keyword evidence="5" id="KW-0967">Endosome</keyword>
<dbReference type="Gene3D" id="1.10.357.110">
    <property type="entry name" value="Vacuolar protein sorting-associated protein 53, C-terminus"/>
    <property type="match status" value="1"/>
</dbReference>
<reference evidence="12" key="3">
    <citation type="submission" date="2025-09" db="UniProtKB">
        <authorList>
            <consortium name="Ensembl"/>
        </authorList>
    </citation>
    <scope>IDENTIFICATION</scope>
</reference>
<evidence type="ECO:0000256" key="8">
    <source>
        <dbReference type="SAM" id="Coils"/>
    </source>
</evidence>
<dbReference type="AlphaFoldDB" id="A0AAQ4Q892"/>
<feature type="region of interest" description="Disordered" evidence="9">
    <location>
        <begin position="601"/>
        <end position="629"/>
    </location>
</feature>
<evidence type="ECO:0000313" key="13">
    <source>
        <dbReference type="Proteomes" id="UP000007635"/>
    </source>
</evidence>
<evidence type="ECO:0000256" key="3">
    <source>
        <dbReference type="ARBA" id="ARBA00008628"/>
    </source>
</evidence>
<sequence length="639" mass="71767">MMEEEELEFAEDLEAILHLTPEVQLAIEQVFPSQDPLDRADFNAVEYINTLFPTEQSLANIDDVVNKIRLKIRRLDDNIRTVVRGQTNVGQDGRQALEEAQIAIQQLFGKIKDIKDKAEKSEQMVKEITRDIKQLDHAKRHLTTSITTLNHLHMLAGGVDSLEAMTRKRQYGEVANLLQGVVNVLEHFHKYMGIPQIRQLSERVKAAQSELGTQILADFEESFPSQGSKPRKPKAPDNPFHGIVSKCFEPHLYVYIESQDKNLGELIDRFVADFRAQGPPKAGTEEGGAVLPSCADLFVYYKKCMVQCSQLSTGEPMIALTTIFQKFLREYAWKILSGNLPKSNSNSGGLTISSLLKEKEGSEAAKFTADELCLICSILSTAEYCLATTQQLEEKLKEKVDKLLVERINLTGEMDTFSTVISNSIQLLVQDLDAACDPALSAMSKMPWQSVEHVGDQSPYVTSIIMHIKQNVPNIRDNLASTRKYFTQFCIKFTKYNRHAIMCLLLDTHSLKTVLLDLPSIGSQVLRKAPASYTKIVVKGMTRAEMILKVVMAPHEPPVVFVDNYIKLLADGNPETFQKILDMKGLKRSEQSSMLELFRQRLPTPPSGADGGASLFSAPTPEQESSRIRRLEKLIKKRL</sequence>
<proteinExistence type="inferred from homology"/>
<evidence type="ECO:0000256" key="7">
    <source>
        <dbReference type="ARBA" id="ARBA00023136"/>
    </source>
</evidence>
<dbReference type="Proteomes" id="UP000007635">
    <property type="component" value="Chromosome I"/>
</dbReference>
<protein>
    <recommendedName>
        <fullName evidence="4">Vacuolar protein sorting-associated protein 53 homolog</fullName>
    </recommendedName>
</protein>
<keyword evidence="6" id="KW-0333">Golgi apparatus</keyword>
<reference evidence="12 13" key="1">
    <citation type="journal article" date="2021" name="G3 (Bethesda)">
        <title>Improved contiguity of the threespine stickleback genome using long-read sequencing.</title>
        <authorList>
            <person name="Nath S."/>
            <person name="Shaw D.E."/>
            <person name="White M.A."/>
        </authorList>
    </citation>
    <scope>NUCLEOTIDE SEQUENCE [LARGE SCALE GENOMIC DNA]</scope>
    <source>
        <strain evidence="12 13">Lake Benthic</strain>
    </source>
</reference>
<evidence type="ECO:0000256" key="9">
    <source>
        <dbReference type="SAM" id="MobiDB-lite"/>
    </source>
</evidence>
<evidence type="ECO:0000313" key="12">
    <source>
        <dbReference type="Ensembl" id="ENSGACP00000046401.1"/>
    </source>
</evidence>
<evidence type="ECO:0000256" key="2">
    <source>
        <dbReference type="ARBA" id="ARBA00004481"/>
    </source>
</evidence>
<dbReference type="InterPro" id="IPR039766">
    <property type="entry name" value="Vps53"/>
</dbReference>
<comment type="similarity">
    <text evidence="3">Belongs to the VPS53 family.</text>
</comment>
<dbReference type="InterPro" id="IPR038260">
    <property type="entry name" value="Vps53_C_sf"/>
</dbReference>
<dbReference type="GO" id="GO:0042147">
    <property type="term" value="P:retrograde transport, endosome to Golgi"/>
    <property type="evidence" value="ECO:0007669"/>
    <property type="project" value="InterPro"/>
</dbReference>
<dbReference type="Pfam" id="PF16854">
    <property type="entry name" value="VPS53_C"/>
    <property type="match status" value="1"/>
</dbReference>
<dbReference type="GO" id="GO:0005829">
    <property type="term" value="C:cytosol"/>
    <property type="evidence" value="ECO:0007669"/>
    <property type="project" value="GOC"/>
</dbReference>
<feature type="coiled-coil region" evidence="8">
    <location>
        <begin position="386"/>
        <end position="413"/>
    </location>
</feature>
<feature type="domain" description="Vps53 N-terminal" evidence="10">
    <location>
        <begin position="41"/>
        <end position="227"/>
    </location>
</feature>
<comment type="subcellular location">
    <subcellularLocation>
        <location evidence="2">Endosome membrane</location>
        <topology evidence="2">Peripheral membrane protein</topology>
    </subcellularLocation>
    <subcellularLocation>
        <location evidence="1">Golgi apparatus</location>
        <location evidence="1">trans-Golgi network membrane</location>
        <topology evidence="1">Peripheral membrane protein</topology>
    </subcellularLocation>
</comment>
<feature type="domain" description="Vps53 C-terminal" evidence="11">
    <location>
        <begin position="504"/>
        <end position="586"/>
    </location>
</feature>
<dbReference type="Ensembl" id="ENSGACT00000049993.1">
    <property type="protein sequence ID" value="ENSGACP00000046401.1"/>
    <property type="gene ID" value="ENSGACG00000008361.2"/>
</dbReference>
<evidence type="ECO:0000259" key="11">
    <source>
        <dbReference type="Pfam" id="PF16854"/>
    </source>
</evidence>
<feature type="domain" description="Vps53 N-terminal" evidence="10">
    <location>
        <begin position="236"/>
        <end position="274"/>
    </location>
</feature>
<name>A0AAQ4Q892_GASAC</name>
<dbReference type="PANTHER" id="PTHR12820:SF0">
    <property type="entry name" value="VACUOLAR PROTEIN SORTING-ASSOCIATED PROTEIN 53 HOMOLOG"/>
    <property type="match status" value="1"/>
</dbReference>
<dbReference type="GO" id="GO:0000938">
    <property type="term" value="C:GARP complex"/>
    <property type="evidence" value="ECO:0007669"/>
    <property type="project" value="InterPro"/>
</dbReference>
<dbReference type="PANTHER" id="PTHR12820">
    <property type="entry name" value="VACUOLAR SORTING PROTEIN 53"/>
    <property type="match status" value="1"/>
</dbReference>
<keyword evidence="13" id="KW-1185">Reference proteome</keyword>
<reference evidence="12" key="2">
    <citation type="submission" date="2025-08" db="UniProtKB">
        <authorList>
            <consortium name="Ensembl"/>
        </authorList>
    </citation>
    <scope>IDENTIFICATION</scope>
</reference>
<evidence type="ECO:0000256" key="5">
    <source>
        <dbReference type="ARBA" id="ARBA00022753"/>
    </source>
</evidence>
<feature type="coiled-coil region" evidence="8">
    <location>
        <begin position="97"/>
        <end position="138"/>
    </location>
</feature>
<accession>A0AAQ4Q892</accession>
<dbReference type="Pfam" id="PF04100">
    <property type="entry name" value="Vps53_N"/>
    <property type="match status" value="2"/>
</dbReference>
<dbReference type="GO" id="GO:0010008">
    <property type="term" value="C:endosome membrane"/>
    <property type="evidence" value="ECO:0007669"/>
    <property type="project" value="UniProtKB-SubCell"/>
</dbReference>
<keyword evidence="7" id="KW-0472">Membrane</keyword>
<dbReference type="GeneTree" id="ENSGT00390000015165"/>
<evidence type="ECO:0000256" key="1">
    <source>
        <dbReference type="ARBA" id="ARBA00004150"/>
    </source>
</evidence>
<dbReference type="InterPro" id="IPR007234">
    <property type="entry name" value="Vps53_N"/>
</dbReference>
<organism evidence="12 13">
    <name type="scientific">Gasterosteus aculeatus aculeatus</name>
    <name type="common">three-spined stickleback</name>
    <dbReference type="NCBI Taxonomy" id="481459"/>
    <lineage>
        <taxon>Eukaryota</taxon>
        <taxon>Metazoa</taxon>
        <taxon>Chordata</taxon>
        <taxon>Craniata</taxon>
        <taxon>Vertebrata</taxon>
        <taxon>Euteleostomi</taxon>
        <taxon>Actinopterygii</taxon>
        <taxon>Neopterygii</taxon>
        <taxon>Teleostei</taxon>
        <taxon>Neoteleostei</taxon>
        <taxon>Acanthomorphata</taxon>
        <taxon>Eupercaria</taxon>
        <taxon>Perciformes</taxon>
        <taxon>Cottioidei</taxon>
        <taxon>Gasterosteales</taxon>
        <taxon>Gasterosteidae</taxon>
        <taxon>Gasterosteus</taxon>
    </lineage>
</organism>
<evidence type="ECO:0000256" key="4">
    <source>
        <dbReference type="ARBA" id="ARBA00014103"/>
    </source>
</evidence>
<evidence type="ECO:0000259" key="10">
    <source>
        <dbReference type="Pfam" id="PF04100"/>
    </source>
</evidence>